<evidence type="ECO:0000313" key="2">
    <source>
        <dbReference type="EMBL" id="KAE9145177.1"/>
    </source>
</evidence>
<feature type="region of interest" description="Disordered" evidence="1">
    <location>
        <begin position="1"/>
        <end position="28"/>
    </location>
</feature>
<protein>
    <submittedName>
        <fullName evidence="2">Uncharacterized protein</fullName>
    </submittedName>
</protein>
<name>A0A6G0M5K5_9STRA</name>
<feature type="region of interest" description="Disordered" evidence="1">
    <location>
        <begin position="41"/>
        <end position="75"/>
    </location>
</feature>
<evidence type="ECO:0000313" key="3">
    <source>
        <dbReference type="Proteomes" id="UP000476176"/>
    </source>
</evidence>
<accession>A0A6G0M5K5</accession>
<dbReference type="AlphaFoldDB" id="A0A6G0M5K5"/>
<organism evidence="2 3">
    <name type="scientific">Phytophthora fragariae</name>
    <dbReference type="NCBI Taxonomy" id="53985"/>
    <lineage>
        <taxon>Eukaryota</taxon>
        <taxon>Sar</taxon>
        <taxon>Stramenopiles</taxon>
        <taxon>Oomycota</taxon>
        <taxon>Peronosporomycetes</taxon>
        <taxon>Peronosporales</taxon>
        <taxon>Peronosporaceae</taxon>
        <taxon>Phytophthora</taxon>
    </lineage>
</organism>
<proteinExistence type="predicted"/>
<reference evidence="2 3" key="1">
    <citation type="submission" date="2018-09" db="EMBL/GenBank/DDBJ databases">
        <title>Genomic investigation of the strawberry pathogen Phytophthora fragariae indicates pathogenicity is determined by transcriptional variation in three key races.</title>
        <authorList>
            <person name="Adams T.M."/>
            <person name="Armitage A.D."/>
            <person name="Sobczyk M.K."/>
            <person name="Bates H.J."/>
            <person name="Dunwell J.M."/>
            <person name="Nellist C.F."/>
            <person name="Harrison R.J."/>
        </authorList>
    </citation>
    <scope>NUCLEOTIDE SEQUENCE [LARGE SCALE GENOMIC DNA]</scope>
    <source>
        <strain evidence="2 3">BC-23</strain>
    </source>
</reference>
<comment type="caution">
    <text evidence="2">The sequence shown here is derived from an EMBL/GenBank/DDBJ whole genome shotgun (WGS) entry which is preliminary data.</text>
</comment>
<evidence type="ECO:0000256" key="1">
    <source>
        <dbReference type="SAM" id="MobiDB-lite"/>
    </source>
</evidence>
<gene>
    <name evidence="2" type="ORF">PF004_g33053</name>
</gene>
<sequence length="75" mass="7483">MPRHSRPGTSSGDSEAGGGDALSENHKSLGEVLELAVCGSNTPSNVVDSHKRVSSGDGGGCQTSEAAATSRTIVD</sequence>
<dbReference type="EMBL" id="QXGC01012685">
    <property type="protein sequence ID" value="KAE9145177.1"/>
    <property type="molecule type" value="Genomic_DNA"/>
</dbReference>
<feature type="compositionally biased region" description="Polar residues" evidence="1">
    <location>
        <begin position="62"/>
        <end position="75"/>
    </location>
</feature>
<dbReference type="Proteomes" id="UP000476176">
    <property type="component" value="Unassembled WGS sequence"/>
</dbReference>